<reference evidence="1 2" key="1">
    <citation type="submission" date="2024-10" db="EMBL/GenBank/DDBJ databases">
        <title>Updated reference genomes for cyclostephanoid diatoms.</title>
        <authorList>
            <person name="Roberts W.R."/>
            <person name="Alverson A.J."/>
        </authorList>
    </citation>
    <scope>NUCLEOTIDE SEQUENCE [LARGE SCALE GENOMIC DNA]</scope>
    <source>
        <strain evidence="1 2">AJA232-27</strain>
    </source>
</reference>
<protein>
    <submittedName>
        <fullName evidence="1">Uncharacterized protein</fullName>
    </submittedName>
</protein>
<name>A0ABD3M6Y7_9STRA</name>
<evidence type="ECO:0000313" key="2">
    <source>
        <dbReference type="Proteomes" id="UP001530293"/>
    </source>
</evidence>
<proteinExistence type="predicted"/>
<dbReference type="EMBL" id="JALLBG020000227">
    <property type="protein sequence ID" value="KAL3758648.1"/>
    <property type="molecule type" value="Genomic_DNA"/>
</dbReference>
<evidence type="ECO:0000313" key="1">
    <source>
        <dbReference type="EMBL" id="KAL3758648.1"/>
    </source>
</evidence>
<comment type="caution">
    <text evidence="1">The sequence shown here is derived from an EMBL/GenBank/DDBJ whole genome shotgun (WGS) entry which is preliminary data.</text>
</comment>
<dbReference type="Proteomes" id="UP001530293">
    <property type="component" value="Unassembled WGS sequence"/>
</dbReference>
<accession>A0ABD3M6Y7</accession>
<keyword evidence="2" id="KW-1185">Reference proteome</keyword>
<dbReference type="AlphaFoldDB" id="A0ABD3M6Y7"/>
<organism evidence="1 2">
    <name type="scientific">Discostella pseudostelligera</name>
    <dbReference type="NCBI Taxonomy" id="259834"/>
    <lineage>
        <taxon>Eukaryota</taxon>
        <taxon>Sar</taxon>
        <taxon>Stramenopiles</taxon>
        <taxon>Ochrophyta</taxon>
        <taxon>Bacillariophyta</taxon>
        <taxon>Coscinodiscophyceae</taxon>
        <taxon>Thalassiosirophycidae</taxon>
        <taxon>Stephanodiscales</taxon>
        <taxon>Stephanodiscaceae</taxon>
        <taxon>Discostella</taxon>
    </lineage>
</organism>
<gene>
    <name evidence="1" type="ORF">ACHAWU_005234</name>
</gene>
<sequence length="112" mass="12455">MIYYPDTNNVPSWANAALGALGYNRNPAKLQLLIRKMFEEATSTIRIPGSEVIPVPLFVPLDGTNSEDYVARVEPSALGGKKMAEYLLNFVQSENRHVDLYVAPPTISFVDR</sequence>